<dbReference type="PROSITE" id="PS00065">
    <property type="entry name" value="D_2_HYDROXYACID_DH_1"/>
    <property type="match status" value="1"/>
</dbReference>
<evidence type="ECO:0000256" key="6">
    <source>
        <dbReference type="ARBA" id="ARBA00048262"/>
    </source>
</evidence>
<dbReference type="Proteomes" id="UP001501612">
    <property type="component" value="Unassembled WGS sequence"/>
</dbReference>
<dbReference type="InterPro" id="IPR029752">
    <property type="entry name" value="D-isomer_DH_CS1"/>
</dbReference>
<keyword evidence="3 7" id="KW-0862">Zinc</keyword>
<keyword evidence="2 7" id="KW-0479">Metal-binding</keyword>
<evidence type="ECO:0000313" key="10">
    <source>
        <dbReference type="Proteomes" id="UP001501612"/>
    </source>
</evidence>
<evidence type="ECO:0000256" key="2">
    <source>
        <dbReference type="ARBA" id="ARBA00022723"/>
    </source>
</evidence>
<dbReference type="InterPro" id="IPR013149">
    <property type="entry name" value="ADH-like_C"/>
</dbReference>
<proteinExistence type="inferred from homology"/>
<dbReference type="EMBL" id="BAAAMY010000004">
    <property type="protein sequence ID" value="GAA1917576.1"/>
    <property type="molecule type" value="Genomic_DNA"/>
</dbReference>
<keyword evidence="10" id="KW-1185">Reference proteome</keyword>
<dbReference type="InterPro" id="IPR036291">
    <property type="entry name" value="NAD(P)-bd_dom_sf"/>
</dbReference>
<evidence type="ECO:0000259" key="8">
    <source>
        <dbReference type="SMART" id="SM00829"/>
    </source>
</evidence>
<comment type="similarity">
    <text evidence="7">Belongs to the zinc-containing alcohol dehydrogenase family.</text>
</comment>
<dbReference type="SUPFAM" id="SSF50129">
    <property type="entry name" value="GroES-like"/>
    <property type="match status" value="1"/>
</dbReference>
<dbReference type="Gene3D" id="3.40.50.720">
    <property type="entry name" value="NAD(P)-binding Rossmann-like Domain"/>
    <property type="match status" value="1"/>
</dbReference>
<gene>
    <name evidence="9" type="ORF">GCM10009737_18800</name>
</gene>
<dbReference type="InterPro" id="IPR002328">
    <property type="entry name" value="ADH_Zn_CS"/>
</dbReference>
<evidence type="ECO:0000256" key="3">
    <source>
        <dbReference type="ARBA" id="ARBA00022833"/>
    </source>
</evidence>
<dbReference type="SMART" id="SM00829">
    <property type="entry name" value="PKS_ER"/>
    <property type="match status" value="1"/>
</dbReference>
<name>A0ABP5AQE3_9ACTN</name>
<comment type="catalytic activity">
    <reaction evidence="6">
        <text>a primary alcohol + NADP(+) = an aldehyde + NADPH + H(+)</text>
        <dbReference type="Rhea" id="RHEA:15937"/>
        <dbReference type="ChEBI" id="CHEBI:15378"/>
        <dbReference type="ChEBI" id="CHEBI:15734"/>
        <dbReference type="ChEBI" id="CHEBI:17478"/>
        <dbReference type="ChEBI" id="CHEBI:57783"/>
        <dbReference type="ChEBI" id="CHEBI:58349"/>
        <dbReference type="EC" id="1.1.1.2"/>
    </reaction>
</comment>
<dbReference type="RefSeq" id="WP_344006448.1">
    <property type="nucleotide sequence ID" value="NZ_BAAAMY010000004.1"/>
</dbReference>
<dbReference type="PROSITE" id="PS00059">
    <property type="entry name" value="ADH_ZINC"/>
    <property type="match status" value="1"/>
</dbReference>
<organism evidence="9 10">
    <name type="scientific">Nocardioides lentus</name>
    <dbReference type="NCBI Taxonomy" id="338077"/>
    <lineage>
        <taxon>Bacteria</taxon>
        <taxon>Bacillati</taxon>
        <taxon>Actinomycetota</taxon>
        <taxon>Actinomycetes</taxon>
        <taxon>Propionibacteriales</taxon>
        <taxon>Nocardioidaceae</taxon>
        <taxon>Nocardioides</taxon>
    </lineage>
</organism>
<accession>A0ABP5AQE3</accession>
<comment type="cofactor">
    <cofactor evidence="1 7">
        <name>Zn(2+)</name>
        <dbReference type="ChEBI" id="CHEBI:29105"/>
    </cofactor>
</comment>
<evidence type="ECO:0000256" key="4">
    <source>
        <dbReference type="ARBA" id="ARBA00023002"/>
    </source>
</evidence>
<protein>
    <recommendedName>
        <fullName evidence="5">alcohol dehydrogenase (NADP(+))</fullName>
        <ecNumber evidence="5">1.1.1.2</ecNumber>
    </recommendedName>
</protein>
<sequence length="343" mass="35862">MRSTTALLAGAPGAALSPTTIERRDLRPDDVAVRVTHCGVCFTDLHHLRSTDPGVFPLVPGHEFVGEVAAVGAAVTRFAVGDPVAVGNIVGSCGACRWCREGQENWCERFVLTYGGPDHEGGRTLGGYSGEYVVRERFTHHRPAHLDPAGVAPLLCAGITVWEPLRTAGVGPGSRVGVVGIGGLGHLAVRLAAALGAEVTAFTTSERKVADAERLGASRVVVSSDAAAMAAVGDSLDLVVDTVAVDHDLAPYLAALDVEGVLYPVGYLGPLQVDSMSLLRGRKRVSSSGSGGVDRTAELLQFCGEHGVVADVEVLPARDVATALDRLARNDVRYRFVLDTADL</sequence>
<dbReference type="InterPro" id="IPR013154">
    <property type="entry name" value="ADH-like_N"/>
</dbReference>
<comment type="caution">
    <text evidence="9">The sequence shown here is derived from an EMBL/GenBank/DDBJ whole genome shotgun (WGS) entry which is preliminary data.</text>
</comment>
<dbReference type="InterPro" id="IPR020843">
    <property type="entry name" value="ER"/>
</dbReference>
<dbReference type="Pfam" id="PF08240">
    <property type="entry name" value="ADH_N"/>
    <property type="match status" value="1"/>
</dbReference>
<evidence type="ECO:0000256" key="1">
    <source>
        <dbReference type="ARBA" id="ARBA00001947"/>
    </source>
</evidence>
<evidence type="ECO:0000256" key="5">
    <source>
        <dbReference type="ARBA" id="ARBA00024074"/>
    </source>
</evidence>
<reference evidence="10" key="1">
    <citation type="journal article" date="2019" name="Int. J. Syst. Evol. Microbiol.">
        <title>The Global Catalogue of Microorganisms (GCM) 10K type strain sequencing project: providing services to taxonomists for standard genome sequencing and annotation.</title>
        <authorList>
            <consortium name="The Broad Institute Genomics Platform"/>
            <consortium name="The Broad Institute Genome Sequencing Center for Infectious Disease"/>
            <person name="Wu L."/>
            <person name="Ma J."/>
        </authorList>
    </citation>
    <scope>NUCLEOTIDE SEQUENCE [LARGE SCALE GENOMIC DNA]</scope>
    <source>
        <strain evidence="10">JCM 14046</strain>
    </source>
</reference>
<dbReference type="InterPro" id="IPR047109">
    <property type="entry name" value="CAD-like"/>
</dbReference>
<dbReference type="SUPFAM" id="SSF51735">
    <property type="entry name" value="NAD(P)-binding Rossmann-fold domains"/>
    <property type="match status" value="1"/>
</dbReference>
<evidence type="ECO:0000256" key="7">
    <source>
        <dbReference type="RuleBase" id="RU361277"/>
    </source>
</evidence>
<feature type="domain" description="Enoyl reductase (ER)" evidence="8">
    <location>
        <begin position="13"/>
        <end position="338"/>
    </location>
</feature>
<evidence type="ECO:0000313" key="9">
    <source>
        <dbReference type="EMBL" id="GAA1917576.1"/>
    </source>
</evidence>
<keyword evidence="4" id="KW-0560">Oxidoreductase</keyword>
<dbReference type="EC" id="1.1.1.2" evidence="5"/>
<dbReference type="CDD" id="cd05283">
    <property type="entry name" value="CAD1"/>
    <property type="match status" value="1"/>
</dbReference>
<dbReference type="PANTHER" id="PTHR42683">
    <property type="entry name" value="ALDEHYDE REDUCTASE"/>
    <property type="match status" value="1"/>
</dbReference>
<dbReference type="Pfam" id="PF00107">
    <property type="entry name" value="ADH_zinc_N"/>
    <property type="match status" value="1"/>
</dbReference>
<dbReference type="InterPro" id="IPR011032">
    <property type="entry name" value="GroES-like_sf"/>
</dbReference>
<dbReference type="Gene3D" id="3.90.180.10">
    <property type="entry name" value="Medium-chain alcohol dehydrogenases, catalytic domain"/>
    <property type="match status" value="1"/>
</dbReference>